<reference evidence="8" key="1">
    <citation type="submission" date="2022-04" db="EMBL/GenBank/DDBJ databases">
        <title>Corynebacterium kalidii LD5P10.</title>
        <authorList>
            <person name="Sun J.Q."/>
        </authorList>
    </citation>
    <scope>NUCLEOTIDE SEQUENCE</scope>
    <source>
        <strain evidence="8">LD5P10</strain>
    </source>
</reference>
<keyword evidence="4" id="KW-0274">FAD</keyword>
<evidence type="ECO:0000313" key="8">
    <source>
        <dbReference type="EMBL" id="MCJ7858404.1"/>
    </source>
</evidence>
<evidence type="ECO:0000256" key="4">
    <source>
        <dbReference type="ARBA" id="ARBA00022827"/>
    </source>
</evidence>
<feature type="domain" description="Acyl-CoA dehydrogenase/oxidase N-terminal" evidence="7">
    <location>
        <begin position="6"/>
        <end position="118"/>
    </location>
</feature>
<dbReference type="InterPro" id="IPR009100">
    <property type="entry name" value="AcylCoA_DH/oxidase_NM_dom_sf"/>
</dbReference>
<evidence type="ECO:0000256" key="2">
    <source>
        <dbReference type="ARBA" id="ARBA00009347"/>
    </source>
</evidence>
<evidence type="ECO:0000256" key="5">
    <source>
        <dbReference type="ARBA" id="ARBA00023002"/>
    </source>
</evidence>
<dbReference type="EMBL" id="JALIEA010000012">
    <property type="protein sequence ID" value="MCJ7858404.1"/>
    <property type="molecule type" value="Genomic_DNA"/>
</dbReference>
<dbReference type="Pfam" id="PF00441">
    <property type="entry name" value="Acyl-CoA_dh_1"/>
    <property type="match status" value="1"/>
</dbReference>
<dbReference type="InterPro" id="IPR009075">
    <property type="entry name" value="AcylCo_DH/oxidase_C"/>
</dbReference>
<keyword evidence="3" id="KW-0285">Flavoprotein</keyword>
<gene>
    <name evidence="8" type="ORF">MUN33_06700</name>
</gene>
<proteinExistence type="inferred from homology"/>
<keyword evidence="5" id="KW-0560">Oxidoreductase</keyword>
<evidence type="ECO:0000313" key="9">
    <source>
        <dbReference type="Proteomes" id="UP001139207"/>
    </source>
</evidence>
<comment type="similarity">
    <text evidence="2">Belongs to the acyl-CoA dehydrogenase family.</text>
</comment>
<dbReference type="PANTHER" id="PTHR43884">
    <property type="entry name" value="ACYL-COA DEHYDROGENASE"/>
    <property type="match status" value="1"/>
</dbReference>
<protein>
    <submittedName>
        <fullName evidence="8">Acyl-CoA/acyl-ACP dehydrogenase</fullName>
    </submittedName>
</protein>
<feature type="domain" description="Acyl-CoA dehydrogenase/oxidase C-terminal" evidence="6">
    <location>
        <begin position="223"/>
        <end position="372"/>
    </location>
</feature>
<dbReference type="Proteomes" id="UP001139207">
    <property type="component" value="Unassembled WGS sequence"/>
</dbReference>
<dbReference type="CDD" id="cd00567">
    <property type="entry name" value="ACAD"/>
    <property type="match status" value="1"/>
</dbReference>
<dbReference type="GO" id="GO:0050660">
    <property type="term" value="F:flavin adenine dinucleotide binding"/>
    <property type="evidence" value="ECO:0007669"/>
    <property type="project" value="InterPro"/>
</dbReference>
<evidence type="ECO:0000256" key="1">
    <source>
        <dbReference type="ARBA" id="ARBA00001974"/>
    </source>
</evidence>
<dbReference type="PANTHER" id="PTHR43884:SF20">
    <property type="entry name" value="ACYL-COA DEHYDROGENASE FADE28"/>
    <property type="match status" value="1"/>
</dbReference>
<dbReference type="Gene3D" id="2.40.110.10">
    <property type="entry name" value="Butyryl-CoA Dehydrogenase, subunit A, domain 2"/>
    <property type="match status" value="1"/>
</dbReference>
<dbReference type="GO" id="GO:0003995">
    <property type="term" value="F:acyl-CoA dehydrogenase activity"/>
    <property type="evidence" value="ECO:0007669"/>
    <property type="project" value="TreeGrafter"/>
</dbReference>
<dbReference type="SUPFAM" id="SSF56645">
    <property type="entry name" value="Acyl-CoA dehydrogenase NM domain-like"/>
    <property type="match status" value="1"/>
</dbReference>
<dbReference type="Pfam" id="PF02771">
    <property type="entry name" value="Acyl-CoA_dh_N"/>
    <property type="match status" value="1"/>
</dbReference>
<dbReference type="InterPro" id="IPR013786">
    <property type="entry name" value="AcylCoA_DH/ox_N"/>
</dbReference>
<dbReference type="InterPro" id="IPR037069">
    <property type="entry name" value="AcylCoA_DH/ox_N_sf"/>
</dbReference>
<accession>A0A9X2B1T3</accession>
<dbReference type="RefSeq" id="WP_244804129.1">
    <property type="nucleotide sequence ID" value="NZ_JALIEA010000012.1"/>
</dbReference>
<evidence type="ECO:0000259" key="7">
    <source>
        <dbReference type="Pfam" id="PF02771"/>
    </source>
</evidence>
<dbReference type="InterPro" id="IPR036250">
    <property type="entry name" value="AcylCo_DH-like_C"/>
</dbReference>
<dbReference type="Gene3D" id="1.10.540.10">
    <property type="entry name" value="Acyl-CoA dehydrogenase/oxidase, N-terminal domain"/>
    <property type="match status" value="1"/>
</dbReference>
<dbReference type="InterPro" id="IPR046373">
    <property type="entry name" value="Acyl-CoA_Oxase/DH_mid-dom_sf"/>
</dbReference>
<keyword evidence="9" id="KW-1185">Reference proteome</keyword>
<evidence type="ECO:0000259" key="6">
    <source>
        <dbReference type="Pfam" id="PF00441"/>
    </source>
</evidence>
<dbReference type="AlphaFoldDB" id="A0A9X2B1T3"/>
<comment type="cofactor">
    <cofactor evidence="1">
        <name>FAD</name>
        <dbReference type="ChEBI" id="CHEBI:57692"/>
    </cofactor>
</comment>
<organism evidence="8 9">
    <name type="scientific">Corynebacterium kalidii</name>
    <dbReference type="NCBI Taxonomy" id="2931982"/>
    <lineage>
        <taxon>Bacteria</taxon>
        <taxon>Bacillati</taxon>
        <taxon>Actinomycetota</taxon>
        <taxon>Actinomycetes</taxon>
        <taxon>Mycobacteriales</taxon>
        <taxon>Corynebacteriaceae</taxon>
        <taxon>Corynebacterium</taxon>
    </lineage>
</organism>
<dbReference type="Gene3D" id="1.20.140.10">
    <property type="entry name" value="Butyryl-CoA Dehydrogenase, subunit A, domain 3"/>
    <property type="match status" value="1"/>
</dbReference>
<comment type="caution">
    <text evidence="8">The sequence shown here is derived from an EMBL/GenBank/DDBJ whole genome shotgun (WGS) entry which is preliminary data.</text>
</comment>
<evidence type="ECO:0000256" key="3">
    <source>
        <dbReference type="ARBA" id="ARBA00022630"/>
    </source>
</evidence>
<dbReference type="SUPFAM" id="SSF47203">
    <property type="entry name" value="Acyl-CoA dehydrogenase C-terminal domain-like"/>
    <property type="match status" value="1"/>
</dbReference>
<name>A0A9X2B1T3_9CORY</name>
<sequence>MFASRTEEQEEFRAVVRDFLATVSPEPRVREAMTTDSGYDPQVWDRMARELQLQGIAIPEEYGGQGFGWAELGIVLEEAGSALLCAPFFATTVLAGTAVLECGDAAAQRDILPGIADGSLVGTLAFPGENRRWDESGVTVTAVESAGGWTVSGTCPEVVDGQNAGLFIVPARTGTEPDSGVSLFSVYLGDGVSRQGVRTLDPTRRIARVSFDHAPATPLGDRGAGWDRVSRVLDLAVVGLAAEQVGVARRALEDAVAYMKERVQFGQVIGEFQALKHMAADVLVDVESAASASRYALWAAQDAPEELAAAASLAAGVCTDVAVSATHQNIQFHGGMGFTWEASPHLYLKRARADQLLFGDGQFHRANLARRIGAVSVPEAVG</sequence>